<feature type="non-terminal residue" evidence="3">
    <location>
        <position position="1"/>
    </location>
</feature>
<dbReference type="CDD" id="cd12087">
    <property type="entry name" value="TM_EGFR-like"/>
    <property type="match status" value="1"/>
</dbReference>
<evidence type="ECO:0000256" key="1">
    <source>
        <dbReference type="SAM" id="MobiDB-lite"/>
    </source>
</evidence>
<feature type="transmembrane region" description="Helical" evidence="2">
    <location>
        <begin position="12"/>
        <end position="29"/>
    </location>
</feature>
<evidence type="ECO:0000313" key="4">
    <source>
        <dbReference type="Proteomes" id="UP000824540"/>
    </source>
</evidence>
<gene>
    <name evidence="3" type="ORF">JZ751_012928</name>
</gene>
<organism evidence="3 4">
    <name type="scientific">Albula glossodonta</name>
    <name type="common">roundjaw bonefish</name>
    <dbReference type="NCBI Taxonomy" id="121402"/>
    <lineage>
        <taxon>Eukaryota</taxon>
        <taxon>Metazoa</taxon>
        <taxon>Chordata</taxon>
        <taxon>Craniata</taxon>
        <taxon>Vertebrata</taxon>
        <taxon>Euteleostomi</taxon>
        <taxon>Actinopterygii</taxon>
        <taxon>Neopterygii</taxon>
        <taxon>Teleostei</taxon>
        <taxon>Albuliformes</taxon>
        <taxon>Albulidae</taxon>
        <taxon>Albula</taxon>
    </lineage>
</organism>
<dbReference type="EMBL" id="JAFBMS010000208">
    <property type="protein sequence ID" value="KAG9333274.1"/>
    <property type="molecule type" value="Genomic_DNA"/>
</dbReference>
<dbReference type="Proteomes" id="UP000824540">
    <property type="component" value="Unassembled WGS sequence"/>
</dbReference>
<keyword evidence="2" id="KW-1133">Transmembrane helix</keyword>
<protein>
    <submittedName>
        <fullName evidence="3">Uncharacterized protein</fullName>
    </submittedName>
</protein>
<evidence type="ECO:0000313" key="3">
    <source>
        <dbReference type="EMBL" id="KAG9333274.1"/>
    </source>
</evidence>
<name>A0A8T2MZE4_9TELE</name>
<dbReference type="AlphaFoldDB" id="A0A8T2MZE4"/>
<reference evidence="3" key="1">
    <citation type="thesis" date="2021" institute="BYU ScholarsArchive" country="Provo, UT, USA">
        <title>Applications of and Algorithms for Genome Assembly and Genomic Analyses with an Emphasis on Marine Teleosts.</title>
        <authorList>
            <person name="Pickett B.D."/>
        </authorList>
    </citation>
    <scope>NUCLEOTIDE SEQUENCE</scope>
    <source>
        <strain evidence="3">HI-2016</strain>
    </source>
</reference>
<keyword evidence="4" id="KW-1185">Reference proteome</keyword>
<evidence type="ECO:0000256" key="2">
    <source>
        <dbReference type="SAM" id="Phobius"/>
    </source>
</evidence>
<proteinExistence type="predicted"/>
<accession>A0A8T2MZE4</accession>
<keyword evidence="2" id="KW-0812">Transmembrane</keyword>
<sequence length="107" mass="11679">HCCCSPICSVSYFSTLLLLTHLYCVSLAGSRSSPVAGAVIGVLFIILLGAVICMYMRKRRKTPGRQGEVDEVVYSSVDHKRPKKQKAAAPTVTQGESSCVYAEVRRK</sequence>
<feature type="region of interest" description="Disordered" evidence="1">
    <location>
        <begin position="80"/>
        <end position="107"/>
    </location>
</feature>
<keyword evidence="2" id="KW-0472">Membrane</keyword>
<feature type="transmembrane region" description="Helical" evidence="2">
    <location>
        <begin position="35"/>
        <end position="56"/>
    </location>
</feature>
<comment type="caution">
    <text evidence="3">The sequence shown here is derived from an EMBL/GenBank/DDBJ whole genome shotgun (WGS) entry which is preliminary data.</text>
</comment>